<dbReference type="Pfam" id="PF26173">
    <property type="entry name" value="NPHP4_SK"/>
    <property type="match status" value="1"/>
</dbReference>
<proteinExistence type="predicted"/>
<evidence type="ECO:0000313" key="8">
    <source>
        <dbReference type="EMBL" id="NXC47373.1"/>
    </source>
</evidence>
<dbReference type="GO" id="GO:0097546">
    <property type="term" value="C:ciliary base"/>
    <property type="evidence" value="ECO:0007669"/>
    <property type="project" value="TreeGrafter"/>
</dbReference>
<evidence type="ECO:0000313" key="9">
    <source>
        <dbReference type="Proteomes" id="UP000613066"/>
    </source>
</evidence>
<protein>
    <submittedName>
        <fullName evidence="8">NPHP4 protein</fullName>
    </submittedName>
</protein>
<keyword evidence="9" id="KW-1185">Reference proteome</keyword>
<dbReference type="Pfam" id="PF26186">
    <property type="entry name" value="NPHP4_C2_3rd"/>
    <property type="match status" value="1"/>
</dbReference>
<dbReference type="PANTHER" id="PTHR31043:SF3">
    <property type="entry name" value="NEPHROCYSTIN-4"/>
    <property type="match status" value="1"/>
</dbReference>
<dbReference type="Pfam" id="PF26015">
    <property type="entry name" value="Ig_NPH4_3rd"/>
    <property type="match status" value="1"/>
</dbReference>
<dbReference type="InterPro" id="IPR058685">
    <property type="entry name" value="Ig_NPHP4_4th"/>
</dbReference>
<dbReference type="InterPro" id="IPR058686">
    <property type="entry name" value="Ig_NPHP4_3rd"/>
</dbReference>
<evidence type="ECO:0000259" key="4">
    <source>
        <dbReference type="Pfam" id="PF26186"/>
    </source>
</evidence>
<feature type="domain" description="NPHP4 Ig-like" evidence="6">
    <location>
        <begin position="1064"/>
        <end position="1161"/>
    </location>
</feature>
<evidence type="ECO:0000259" key="7">
    <source>
        <dbReference type="Pfam" id="PF26190"/>
    </source>
</evidence>
<dbReference type="GO" id="GO:0035869">
    <property type="term" value="C:ciliary transition zone"/>
    <property type="evidence" value="ECO:0007669"/>
    <property type="project" value="TreeGrafter"/>
</dbReference>
<evidence type="ECO:0000256" key="1">
    <source>
        <dbReference type="SAM" id="MobiDB-lite"/>
    </source>
</evidence>
<comment type="caution">
    <text evidence="8">The sequence shown here is derived from an EMBL/GenBank/DDBJ whole genome shotgun (WGS) entry which is preliminary data.</text>
</comment>
<evidence type="ECO:0000259" key="3">
    <source>
        <dbReference type="Pfam" id="PF26173"/>
    </source>
</evidence>
<dbReference type="InterPro" id="IPR058765">
    <property type="entry name" value="NPHP4_C2-like"/>
</dbReference>
<accession>A0A851NX91</accession>
<feature type="domain" description="NPHP4 Ig-like" evidence="2">
    <location>
        <begin position="1173"/>
        <end position="1256"/>
    </location>
</feature>
<dbReference type="Pfam" id="PF26189">
    <property type="entry name" value="Ig_NPHP4_2nd"/>
    <property type="match status" value="1"/>
</dbReference>
<dbReference type="InterPro" id="IPR058687">
    <property type="entry name" value="Ig_NPHP4_1st"/>
</dbReference>
<reference evidence="8" key="1">
    <citation type="submission" date="2019-09" db="EMBL/GenBank/DDBJ databases">
        <title>Bird 10,000 Genomes (B10K) Project - Family phase.</title>
        <authorList>
            <person name="Zhang G."/>
        </authorList>
    </citation>
    <scope>NUCLEOTIDE SEQUENCE</scope>
    <source>
        <strain evidence="8">B10K-DU-001-08</strain>
        <tissue evidence="8">Muscle</tissue>
    </source>
</reference>
<dbReference type="Pfam" id="PF26187">
    <property type="entry name" value="Ig_NPHP4_4th"/>
    <property type="match status" value="1"/>
</dbReference>
<feature type="domain" description="NPHP4 C2-like" evidence="4">
    <location>
        <begin position="541"/>
        <end position="769"/>
    </location>
</feature>
<feature type="non-terminal residue" evidence="8">
    <location>
        <position position="1"/>
    </location>
</feature>
<dbReference type="GO" id="GO:0036064">
    <property type="term" value="C:ciliary basal body"/>
    <property type="evidence" value="ECO:0007669"/>
    <property type="project" value="TreeGrafter"/>
</dbReference>
<dbReference type="EMBL" id="WBMW01004415">
    <property type="protein sequence ID" value="NXC47373.1"/>
    <property type="molecule type" value="Genomic_DNA"/>
</dbReference>
<evidence type="ECO:0000259" key="2">
    <source>
        <dbReference type="Pfam" id="PF26015"/>
    </source>
</evidence>
<dbReference type="PANTHER" id="PTHR31043">
    <property type="entry name" value="NEPHROCYSTIN-4"/>
    <property type="match status" value="1"/>
</dbReference>
<dbReference type="OrthoDB" id="313446at2759"/>
<organism evidence="8 9">
    <name type="scientific">Penelope pileata</name>
    <dbReference type="NCBI Taxonomy" id="1118817"/>
    <lineage>
        <taxon>Eukaryota</taxon>
        <taxon>Metazoa</taxon>
        <taxon>Chordata</taxon>
        <taxon>Craniata</taxon>
        <taxon>Vertebrata</taxon>
        <taxon>Euteleostomi</taxon>
        <taxon>Archelosauria</taxon>
        <taxon>Archosauria</taxon>
        <taxon>Dinosauria</taxon>
        <taxon>Saurischia</taxon>
        <taxon>Theropoda</taxon>
        <taxon>Coelurosauria</taxon>
        <taxon>Aves</taxon>
        <taxon>Neognathae</taxon>
        <taxon>Galloanserae</taxon>
        <taxon>Galliformes</taxon>
        <taxon>Cracidae</taxon>
        <taxon>Penelope</taxon>
    </lineage>
</organism>
<dbReference type="GO" id="GO:1904491">
    <property type="term" value="P:protein localization to ciliary transition zone"/>
    <property type="evidence" value="ECO:0007669"/>
    <property type="project" value="TreeGrafter"/>
</dbReference>
<gene>
    <name evidence="8" type="primary">Nphp4</name>
    <name evidence="8" type="ORF">PENPIL_R10258</name>
</gene>
<dbReference type="CDD" id="cd22239">
    <property type="entry name" value="NPHP4"/>
    <property type="match status" value="1"/>
</dbReference>
<dbReference type="GO" id="GO:0090090">
    <property type="term" value="P:negative regulation of canonical Wnt signaling pathway"/>
    <property type="evidence" value="ECO:0007669"/>
    <property type="project" value="InterPro"/>
</dbReference>
<feature type="domain" description="NPHP4 SK-like" evidence="3">
    <location>
        <begin position="847"/>
        <end position="909"/>
    </location>
</feature>
<dbReference type="Pfam" id="PF26190">
    <property type="entry name" value="Ig_NPHP4_1st"/>
    <property type="match status" value="1"/>
</dbReference>
<sequence>AELQLRLSLFDVAHRRFFGRTWHSSTRAPRSAPPQPPRVVFNETVYFHTSLSHPSVMAVLEVVAMAHTPEGGSRDLSCAFGLIPLFDSRREPSGLAAKDQALKLYHGTPRALLHPLFQDPVEKNKYMTVIENSHLQYTLKPHPPLETIFHLFPENLLVSGLQKIPGLLPAHGDTSDAFLKPRLMKPVPCYLDQLCVRLHPSLEEFEEELLELLNSDRTLKAGGQPPGDTLSVQERRLRVGVHNGLCFVQAPQVAVLLPAAEVTRGQAAGPAARPPPPLPPLLPSATGQALLLRSRLQLSEMVPHPAFGVCFQLEYVVCAGAGGKAAAGSALGPAAAMHTVRWALWSPFLGSSSSLVQLPLRGGAHPSPGQTLVYRNPADSESSEQVKHIASGTVQFHVSTDSEEHLVASTDVSNKARKESEKPPTPSLSECFPWCGAVVGLGWGWLPCAGCCLHRVLCASLQVRAPRSARQPPRGDRGAACSEPALQHTAAITHLEADLRPSSPGRDASGSEQLRELPFVPAQPPIAAVGLPAGSTALTRASLALLHTSGFPEILDCNKEPVEVTEPLDPARFNPQLEEADALQSNEIILQFLALSRAPQDEMEGTWPRTVFLTFQFYRFPPVTTSRLQLLDVDSERAARSAAPAQVLLQLNKDGTPSTGAPGLQLRYVVDPAFLRPGEQRWFVRYLAEHSLQMDVWDGDSLLLLGSAAVRLKPLLRQGRPAVRMLHELEVATTEYEQDAPAGRDVLRPLGVRVAVRGRLHLCLANVGHRCEETLVSSRDPSPSCAHLVPSLGGGSTQQGGSSLSLCADRGARVSRARRLAELDGKLAATLCSRRPELSPEPPRAPCEAAAVRQRKLRRMALVRQQEDAGQRPLQRMGWCEQQLRDLQVIDAYRERTKRESISQTLSQAITTTHTVYAMLGTAEFFEFALKNPYSVQHTVTIEVDHPELSVILDPREWRHFKELTRTATPLEEGMFHLRDDLRPQVYLRPKETVHVPFRYQTFSAEPAVTAVLVGSELRCAGLQSSCCFSPPSLQVTFCVSGGKPIALLRVKVEPQPHVVHQTFRFYHPELTFLKKAIRLPPWHTLPGAPAGMPGGEPEMYVRCSDPNVICETKNMGPGEPQDVFLKVAGGPSPQIKKFFVAIYTDAWLAAPLRIWQFYLHSLQRLDVSCTAGQLARLAVPLRGTRTLRRVRAFCSHPHELKVDPAGVFVLPPDAVLDLFVGVRPRRAGSRFLYLNLVDVECHQLVSSWLLCVSCRQPIISKAFEITIPAGGGRGSNKRITYTNPYPTRRLYFLGTSRPDLLQFKENSFQVAAGEVYTIGLRFAPSQSVGEEEILIHINDHEDKNEETFCVKVIYQ</sequence>
<dbReference type="InterPro" id="IPR058764">
    <property type="entry name" value="NPHP4_SK"/>
</dbReference>
<dbReference type="InterPro" id="IPR058688">
    <property type="entry name" value="Ig_NPHP4_2nd"/>
</dbReference>
<evidence type="ECO:0000259" key="5">
    <source>
        <dbReference type="Pfam" id="PF26187"/>
    </source>
</evidence>
<dbReference type="InterPro" id="IPR029775">
    <property type="entry name" value="NPHP4"/>
</dbReference>
<dbReference type="GO" id="GO:0097730">
    <property type="term" value="C:non-motile cilium"/>
    <property type="evidence" value="ECO:0007669"/>
    <property type="project" value="InterPro"/>
</dbReference>
<feature type="domain" description="NPHP4 Ig-like" evidence="7">
    <location>
        <begin position="912"/>
        <end position="1057"/>
    </location>
</feature>
<feature type="domain" description="NPHP4 Ig-like" evidence="5">
    <location>
        <begin position="1261"/>
        <end position="1356"/>
    </location>
</feature>
<feature type="region of interest" description="Disordered" evidence="1">
    <location>
        <begin position="407"/>
        <end position="427"/>
    </location>
</feature>
<name>A0A851NX91_9GALL</name>
<dbReference type="Proteomes" id="UP000613066">
    <property type="component" value="Unassembled WGS sequence"/>
</dbReference>
<evidence type="ECO:0000259" key="6">
    <source>
        <dbReference type="Pfam" id="PF26189"/>
    </source>
</evidence>
<feature type="non-terminal residue" evidence="8">
    <location>
        <position position="1356"/>
    </location>
</feature>